<keyword evidence="1" id="KW-0175">Coiled coil</keyword>
<comment type="caution">
    <text evidence="3">The sequence shown here is derived from an EMBL/GenBank/DDBJ whole genome shotgun (WGS) entry which is preliminary data.</text>
</comment>
<dbReference type="EMBL" id="CM029049">
    <property type="protein sequence ID" value="KAG2571459.1"/>
    <property type="molecule type" value="Genomic_DNA"/>
</dbReference>
<evidence type="ECO:0000256" key="2">
    <source>
        <dbReference type="SAM" id="MobiDB-lite"/>
    </source>
</evidence>
<proteinExistence type="predicted"/>
<keyword evidence="4" id="KW-1185">Reference proteome</keyword>
<dbReference type="Proteomes" id="UP000823388">
    <property type="component" value="Chromosome 7K"/>
</dbReference>
<dbReference type="OrthoDB" id="10601489at2759"/>
<feature type="region of interest" description="Disordered" evidence="2">
    <location>
        <begin position="1"/>
        <end position="25"/>
    </location>
</feature>
<evidence type="ECO:0000313" key="3">
    <source>
        <dbReference type="EMBL" id="KAG2571459.1"/>
    </source>
</evidence>
<feature type="compositionally biased region" description="Low complexity" evidence="2">
    <location>
        <begin position="13"/>
        <end position="25"/>
    </location>
</feature>
<protein>
    <submittedName>
        <fullName evidence="3">Uncharacterized protein</fullName>
    </submittedName>
</protein>
<organism evidence="3 4">
    <name type="scientific">Panicum virgatum</name>
    <name type="common">Blackwell switchgrass</name>
    <dbReference type="NCBI Taxonomy" id="38727"/>
    <lineage>
        <taxon>Eukaryota</taxon>
        <taxon>Viridiplantae</taxon>
        <taxon>Streptophyta</taxon>
        <taxon>Embryophyta</taxon>
        <taxon>Tracheophyta</taxon>
        <taxon>Spermatophyta</taxon>
        <taxon>Magnoliopsida</taxon>
        <taxon>Liliopsida</taxon>
        <taxon>Poales</taxon>
        <taxon>Poaceae</taxon>
        <taxon>PACMAD clade</taxon>
        <taxon>Panicoideae</taxon>
        <taxon>Panicodae</taxon>
        <taxon>Paniceae</taxon>
        <taxon>Panicinae</taxon>
        <taxon>Panicum</taxon>
        <taxon>Panicum sect. Hiantes</taxon>
    </lineage>
</organism>
<feature type="coiled-coil region" evidence="1">
    <location>
        <begin position="112"/>
        <end position="181"/>
    </location>
</feature>
<evidence type="ECO:0000313" key="4">
    <source>
        <dbReference type="Proteomes" id="UP000823388"/>
    </source>
</evidence>
<evidence type="ECO:0000256" key="1">
    <source>
        <dbReference type="SAM" id="Coils"/>
    </source>
</evidence>
<reference evidence="3" key="1">
    <citation type="submission" date="2020-05" db="EMBL/GenBank/DDBJ databases">
        <title>WGS assembly of Panicum virgatum.</title>
        <authorList>
            <person name="Lovell J.T."/>
            <person name="Jenkins J."/>
            <person name="Shu S."/>
            <person name="Juenger T.E."/>
            <person name="Schmutz J."/>
        </authorList>
    </citation>
    <scope>NUCLEOTIDE SEQUENCE</scope>
    <source>
        <strain evidence="3">AP13</strain>
    </source>
</reference>
<feature type="compositionally biased region" description="Basic and acidic residues" evidence="2">
    <location>
        <begin position="349"/>
        <end position="359"/>
    </location>
</feature>
<sequence>MPAGAAADEETNSSSSDSSIYLVSTSDPEEVATQLGVSEAKLIGGNVVGSLRFESRDCERSFLASASHSFSFPLLERRLMRTGVPNMLQCAEDLALKSLVASRCAAWQLRAEGMQSSRAAELEERIAALEKEKADLQASLASARSEVDATSKQLTEACQRASAAEEEAKKVEERRTKTKETLGRFCEVIASGAELLQADIHNLLERFGLTPPELSEEDNVGVAELFRWLRVCVAMADTGSLFYGDLSAAIAARALSASVCGLLLADSGNSGSITKAQLRTLCDRSFQWPSAEAMRPEVLPALPNNIAKNFAETFFRERGRGLVQLEGECLKEQLQAKAEAWAREVVGDAAARDLPDSDPKAASGSAEGDDGRGAGDGAPGEV</sequence>
<name>A0A8T0QF57_PANVG</name>
<gene>
    <name evidence="3" type="ORF">PVAP13_7KG111110</name>
</gene>
<dbReference type="AlphaFoldDB" id="A0A8T0QF57"/>
<feature type="region of interest" description="Disordered" evidence="2">
    <location>
        <begin position="349"/>
        <end position="382"/>
    </location>
</feature>
<accession>A0A8T0QF57</accession>